<evidence type="ECO:0000313" key="1">
    <source>
        <dbReference type="EMBL" id="GMS95843.1"/>
    </source>
</evidence>
<feature type="non-terminal residue" evidence="1">
    <location>
        <position position="1"/>
    </location>
</feature>
<proteinExistence type="predicted"/>
<protein>
    <submittedName>
        <fullName evidence="1">Uncharacterized protein</fullName>
    </submittedName>
</protein>
<dbReference type="Proteomes" id="UP001432027">
    <property type="component" value="Unassembled WGS sequence"/>
</dbReference>
<dbReference type="EMBL" id="BTSX01000004">
    <property type="protein sequence ID" value="GMS95843.1"/>
    <property type="molecule type" value="Genomic_DNA"/>
</dbReference>
<sequence length="385" mass="43437">QSSPSLSILLLDSISRAQFARNFPKTLRLMTQSGFFVPSRYSQYFTSSELNADILLNGEERESLLDIMSNRGCITLINEEPLSHIDNSSLFSSSSSHPNFSTRPFHLFNKLQQQNEHCLSNGKSRVRSVLSPLVDFSSSFSSICHFSLTRLHSPSQPSLIASLDDHISDMLYRFLSSSASESTSLFIISPSGTQGNGLAGAVEGKSPFMAAWFPLSFRKLRNRHYSVFSYNMDKLFTTRDIRDTLRDIANATYGKVTRIDPDMEQSETTSLLNEFLPEFRNCSTINVPDENCLCMGVDEKRNETVYKDTILFDRVFDLLTTRLLQEPCIESTEIRKNGHLETHQLNSAQYGTEGDDVEWLSISFYVKLVENARSSSPFITVQGTV</sequence>
<dbReference type="PANTHER" id="PTHR10974:SF4">
    <property type="entry name" value="PROTEIN CBG09258"/>
    <property type="match status" value="1"/>
</dbReference>
<keyword evidence="2" id="KW-1185">Reference proteome</keyword>
<accession>A0AAV5TNN1</accession>
<feature type="non-terminal residue" evidence="1">
    <location>
        <position position="385"/>
    </location>
</feature>
<dbReference type="GO" id="GO:0005615">
    <property type="term" value="C:extracellular space"/>
    <property type="evidence" value="ECO:0007669"/>
    <property type="project" value="TreeGrafter"/>
</dbReference>
<dbReference type="AlphaFoldDB" id="A0AAV5TNN1"/>
<comment type="caution">
    <text evidence="1">The sequence shown here is derived from an EMBL/GenBank/DDBJ whole genome shotgun (WGS) entry which is preliminary data.</text>
</comment>
<dbReference type="PANTHER" id="PTHR10974">
    <property type="entry name" value="FI08016P-RELATED"/>
    <property type="match status" value="1"/>
</dbReference>
<organism evidence="1 2">
    <name type="scientific">Pristionchus entomophagus</name>
    <dbReference type="NCBI Taxonomy" id="358040"/>
    <lineage>
        <taxon>Eukaryota</taxon>
        <taxon>Metazoa</taxon>
        <taxon>Ecdysozoa</taxon>
        <taxon>Nematoda</taxon>
        <taxon>Chromadorea</taxon>
        <taxon>Rhabditida</taxon>
        <taxon>Rhabditina</taxon>
        <taxon>Diplogasteromorpha</taxon>
        <taxon>Diplogasteroidea</taxon>
        <taxon>Neodiplogasteridae</taxon>
        <taxon>Pristionchus</taxon>
    </lineage>
</organism>
<evidence type="ECO:0000313" key="2">
    <source>
        <dbReference type="Proteomes" id="UP001432027"/>
    </source>
</evidence>
<gene>
    <name evidence="1" type="ORF">PENTCL1PPCAC_18018</name>
</gene>
<dbReference type="Pfam" id="PF02995">
    <property type="entry name" value="DUF229"/>
    <property type="match status" value="1"/>
</dbReference>
<reference evidence="1" key="1">
    <citation type="submission" date="2023-10" db="EMBL/GenBank/DDBJ databases">
        <title>Genome assembly of Pristionchus species.</title>
        <authorList>
            <person name="Yoshida K."/>
            <person name="Sommer R.J."/>
        </authorList>
    </citation>
    <scope>NUCLEOTIDE SEQUENCE</scope>
    <source>
        <strain evidence="1">RS0144</strain>
    </source>
</reference>
<name>A0AAV5TNN1_9BILA</name>
<dbReference type="InterPro" id="IPR004245">
    <property type="entry name" value="DUF229"/>
</dbReference>